<keyword evidence="3" id="KW-0645">Protease</keyword>
<feature type="transmembrane region" description="Helical" evidence="9">
    <location>
        <begin position="28"/>
        <end position="47"/>
    </location>
</feature>
<organism evidence="12 13">
    <name type="scientific">Candidatus Nitrosacidococcus tergens</name>
    <dbReference type="NCBI Taxonomy" id="553981"/>
    <lineage>
        <taxon>Bacteria</taxon>
        <taxon>Pseudomonadati</taxon>
        <taxon>Pseudomonadota</taxon>
        <taxon>Gammaproteobacteria</taxon>
        <taxon>Chromatiales</taxon>
        <taxon>Chromatiaceae</taxon>
        <taxon>Candidatus Nitrosacidococcus</taxon>
    </lineage>
</organism>
<evidence type="ECO:0000256" key="5">
    <source>
        <dbReference type="ARBA" id="ARBA00022801"/>
    </source>
</evidence>
<keyword evidence="9" id="KW-0472">Membrane</keyword>
<dbReference type="GO" id="GO:0006508">
    <property type="term" value="P:proteolysis"/>
    <property type="evidence" value="ECO:0007669"/>
    <property type="project" value="UniProtKB-KW"/>
</dbReference>
<dbReference type="InterPro" id="IPR011055">
    <property type="entry name" value="Dup_hybrid_motif"/>
</dbReference>
<dbReference type="AlphaFoldDB" id="A0A7G1QA60"/>
<dbReference type="KEGG" id="ntg:NSCAC_1113"/>
<comment type="cofactor">
    <cofactor evidence="1">
        <name>Zn(2+)</name>
        <dbReference type="ChEBI" id="CHEBI:29105"/>
    </cofactor>
</comment>
<evidence type="ECO:0000256" key="3">
    <source>
        <dbReference type="ARBA" id="ARBA00022670"/>
    </source>
</evidence>
<evidence type="ECO:0000256" key="9">
    <source>
        <dbReference type="SAM" id="Phobius"/>
    </source>
</evidence>
<proteinExistence type="predicted"/>
<name>A0A7G1QA60_9GAMM</name>
<dbReference type="EMBL" id="LR778175">
    <property type="protein sequence ID" value="CAB1276320.1"/>
    <property type="molecule type" value="Genomic_DNA"/>
</dbReference>
<dbReference type="RefSeq" id="WP_197743836.1">
    <property type="nucleotide sequence ID" value="NZ_LR778175.1"/>
</dbReference>
<evidence type="ECO:0000313" key="13">
    <source>
        <dbReference type="Proteomes" id="UP000516072"/>
    </source>
</evidence>
<dbReference type="PANTHER" id="PTHR21666:SF288">
    <property type="entry name" value="CELL DIVISION PROTEIN YTFB"/>
    <property type="match status" value="1"/>
</dbReference>
<dbReference type="GO" id="GO:0004222">
    <property type="term" value="F:metalloendopeptidase activity"/>
    <property type="evidence" value="ECO:0007669"/>
    <property type="project" value="TreeGrafter"/>
</dbReference>
<keyword evidence="4" id="KW-0479">Metal-binding</keyword>
<dbReference type="Pfam" id="PF01551">
    <property type="entry name" value="Peptidase_M23"/>
    <property type="match status" value="1"/>
</dbReference>
<sequence>MLDKDYRYYISKINNIKTYRRKRNHTPWLVLLGCIGILGTGASLALYDRDLSKNLDYNIQTQPETLLNPSTNTGESTSPFPKDRENAITVPPVQRVANSEIWQEVIVGKGDSLSVIFSNLGLDPRESYEIIALGKIASPLAYLMPGNLLKIAYTESEGIRKLSKLHTSINTTDYLEIYLKDNKLQAHKITQEPEIHHKLVIGTIKHSLVKDGLHAGLKNTQIMNLAHIFRENIDFTSDLQPKDTFKVLLEESYLQNKVIGKETIIAAEFINRGKISRAIRYTDLYGNSSYYTPEGESLRRDFSRAPVHYTRISSYFNAKRKHPVLQKVRAHNGVDYAAPSGTPIQAASDGKVIFFGKKGGYGNAIILKHNEKYRTLYAHLSRFKKGLKRGKKVKKGETIGYVGQTGLATGPHLHYEIQVNGIPRNPLTVELPKAENIPAAFMEDFQNTAHELITQLEMADTDLAILD</sequence>
<evidence type="ECO:0000256" key="2">
    <source>
        <dbReference type="ARBA" id="ARBA00004196"/>
    </source>
</evidence>
<evidence type="ECO:0000256" key="6">
    <source>
        <dbReference type="ARBA" id="ARBA00022833"/>
    </source>
</evidence>
<dbReference type="InterPro" id="IPR045834">
    <property type="entry name" value="Csd3_N2"/>
</dbReference>
<feature type="domain" description="Csd3-like second N-terminal" evidence="11">
    <location>
        <begin position="196"/>
        <end position="317"/>
    </location>
</feature>
<feature type="compositionally biased region" description="Polar residues" evidence="8">
    <location>
        <begin position="62"/>
        <end position="79"/>
    </location>
</feature>
<evidence type="ECO:0000256" key="1">
    <source>
        <dbReference type="ARBA" id="ARBA00001947"/>
    </source>
</evidence>
<keyword evidence="9" id="KW-0812">Transmembrane</keyword>
<dbReference type="Proteomes" id="UP000516072">
    <property type="component" value="Chromosome"/>
</dbReference>
<dbReference type="InterPro" id="IPR050570">
    <property type="entry name" value="Cell_wall_metabolism_enzyme"/>
</dbReference>
<dbReference type="GO" id="GO:0046872">
    <property type="term" value="F:metal ion binding"/>
    <property type="evidence" value="ECO:0007669"/>
    <property type="project" value="UniProtKB-KW"/>
</dbReference>
<keyword evidence="5" id="KW-0378">Hydrolase</keyword>
<dbReference type="Gene3D" id="2.70.70.10">
    <property type="entry name" value="Glucose Permease (Domain IIA)"/>
    <property type="match status" value="1"/>
</dbReference>
<dbReference type="FunFam" id="2.70.70.10:FF:000002">
    <property type="entry name" value="Murein DD-endopeptidase MepM"/>
    <property type="match status" value="1"/>
</dbReference>
<dbReference type="CDD" id="cd12797">
    <property type="entry name" value="M23_peptidase"/>
    <property type="match status" value="1"/>
</dbReference>
<keyword evidence="7" id="KW-0482">Metalloprotease</keyword>
<evidence type="ECO:0000256" key="7">
    <source>
        <dbReference type="ARBA" id="ARBA00023049"/>
    </source>
</evidence>
<dbReference type="SUPFAM" id="SSF51261">
    <property type="entry name" value="Duplicated hybrid motif"/>
    <property type="match status" value="1"/>
</dbReference>
<dbReference type="InterPro" id="IPR016047">
    <property type="entry name" value="M23ase_b-sheet_dom"/>
</dbReference>
<feature type="region of interest" description="Disordered" evidence="8">
    <location>
        <begin position="62"/>
        <end position="85"/>
    </location>
</feature>
<evidence type="ECO:0000256" key="8">
    <source>
        <dbReference type="SAM" id="MobiDB-lite"/>
    </source>
</evidence>
<keyword evidence="13" id="KW-1185">Reference proteome</keyword>
<evidence type="ECO:0000259" key="10">
    <source>
        <dbReference type="Pfam" id="PF01551"/>
    </source>
</evidence>
<dbReference type="PANTHER" id="PTHR21666">
    <property type="entry name" value="PEPTIDASE-RELATED"/>
    <property type="match status" value="1"/>
</dbReference>
<dbReference type="GO" id="GO:0030313">
    <property type="term" value="C:cell envelope"/>
    <property type="evidence" value="ECO:0007669"/>
    <property type="project" value="UniProtKB-SubCell"/>
</dbReference>
<dbReference type="PROSITE" id="PS51257">
    <property type="entry name" value="PROKAR_LIPOPROTEIN"/>
    <property type="match status" value="1"/>
</dbReference>
<dbReference type="Pfam" id="PF19425">
    <property type="entry name" value="Csd3_N2"/>
    <property type="match status" value="1"/>
</dbReference>
<reference evidence="12 13" key="1">
    <citation type="submission" date="2020-03" db="EMBL/GenBank/DDBJ databases">
        <authorList>
            <person name="Picone N."/>
        </authorList>
    </citation>
    <scope>NUCLEOTIDE SEQUENCE [LARGE SCALE GENOMIC DNA]</scope>
    <source>
        <strain evidence="12">NSCAC1</strain>
    </source>
</reference>
<keyword evidence="9" id="KW-1133">Transmembrane helix</keyword>
<feature type="domain" description="M23ase beta-sheet core" evidence="10">
    <location>
        <begin position="330"/>
        <end position="426"/>
    </location>
</feature>
<protein>
    <submittedName>
        <fullName evidence="12">Peptidase M23</fullName>
    </submittedName>
</protein>
<evidence type="ECO:0000313" key="12">
    <source>
        <dbReference type="EMBL" id="CAB1276320.1"/>
    </source>
</evidence>
<comment type="subcellular location">
    <subcellularLocation>
        <location evidence="2">Cell envelope</location>
    </subcellularLocation>
</comment>
<gene>
    <name evidence="12" type="ORF">NSCAC_1113</name>
</gene>
<keyword evidence="6" id="KW-0862">Zinc</keyword>
<dbReference type="Gene3D" id="3.10.450.350">
    <property type="match status" value="2"/>
</dbReference>
<evidence type="ECO:0000259" key="11">
    <source>
        <dbReference type="Pfam" id="PF19425"/>
    </source>
</evidence>
<accession>A0A7G1QA60</accession>
<evidence type="ECO:0000256" key="4">
    <source>
        <dbReference type="ARBA" id="ARBA00022723"/>
    </source>
</evidence>